<dbReference type="InterPro" id="IPR013324">
    <property type="entry name" value="RNA_pol_sigma_r3/r4-like"/>
</dbReference>
<dbReference type="GO" id="GO:0006352">
    <property type="term" value="P:DNA-templated transcription initiation"/>
    <property type="evidence" value="ECO:0007669"/>
    <property type="project" value="InterPro"/>
</dbReference>
<evidence type="ECO:0000313" key="8">
    <source>
        <dbReference type="Proteomes" id="UP000593626"/>
    </source>
</evidence>
<keyword evidence="2" id="KW-0805">Transcription regulation</keyword>
<gene>
    <name evidence="7" type="ORF">G8O30_13330</name>
</gene>
<dbReference type="NCBIfam" id="TIGR02937">
    <property type="entry name" value="sigma70-ECF"/>
    <property type="match status" value="1"/>
</dbReference>
<dbReference type="KEGG" id="mcui:G8O30_13330"/>
<dbReference type="Pfam" id="PF04542">
    <property type="entry name" value="Sigma70_r2"/>
    <property type="match status" value="1"/>
</dbReference>
<evidence type="ECO:0000256" key="2">
    <source>
        <dbReference type="ARBA" id="ARBA00023015"/>
    </source>
</evidence>
<dbReference type="Gene3D" id="1.10.10.10">
    <property type="entry name" value="Winged helix-like DNA-binding domain superfamily/Winged helix DNA-binding domain"/>
    <property type="match status" value="1"/>
</dbReference>
<dbReference type="InterPro" id="IPR036388">
    <property type="entry name" value="WH-like_DNA-bd_sf"/>
</dbReference>
<reference evidence="7 8" key="1">
    <citation type="submission" date="2019-07" db="EMBL/GenBank/DDBJ databases">
        <title>Genome sequence of 2 isolates from Red Sea Mangroves.</title>
        <authorList>
            <person name="Sefrji F."/>
            <person name="Michoud G."/>
            <person name="Merlino G."/>
            <person name="Daffonchio D."/>
        </authorList>
    </citation>
    <scope>NUCLEOTIDE SEQUENCE [LARGE SCALE GENOMIC DNA]</scope>
    <source>
        <strain evidence="7 8">R1DC41</strain>
    </source>
</reference>
<dbReference type="Gene3D" id="1.10.1740.10">
    <property type="match status" value="1"/>
</dbReference>
<accession>A0A7S8HGS0</accession>
<keyword evidence="8" id="KW-1185">Reference proteome</keyword>
<evidence type="ECO:0000256" key="3">
    <source>
        <dbReference type="ARBA" id="ARBA00023082"/>
    </source>
</evidence>
<dbReference type="AlphaFoldDB" id="A0A7S8HGS0"/>
<protein>
    <submittedName>
        <fullName evidence="7">Sigma-70 family RNA polymerase sigma factor</fullName>
    </submittedName>
</protein>
<dbReference type="InterPro" id="IPR014284">
    <property type="entry name" value="RNA_pol_sigma-70_dom"/>
</dbReference>
<dbReference type="RefSeq" id="WP_239672550.1">
    <property type="nucleotide sequence ID" value="NZ_CP049742.1"/>
</dbReference>
<proteinExistence type="inferred from homology"/>
<dbReference type="Proteomes" id="UP000593626">
    <property type="component" value="Chromosome"/>
</dbReference>
<dbReference type="InterPro" id="IPR039425">
    <property type="entry name" value="RNA_pol_sigma-70-like"/>
</dbReference>
<organism evidence="7 8">
    <name type="scientific">Mangrovibacillus cuniculi</name>
    <dbReference type="NCBI Taxonomy" id="2593652"/>
    <lineage>
        <taxon>Bacteria</taxon>
        <taxon>Bacillati</taxon>
        <taxon>Bacillota</taxon>
        <taxon>Bacilli</taxon>
        <taxon>Bacillales</taxon>
        <taxon>Bacillaceae</taxon>
        <taxon>Mangrovibacillus</taxon>
    </lineage>
</organism>
<dbReference type="PANTHER" id="PTHR43133">
    <property type="entry name" value="RNA POLYMERASE ECF-TYPE SIGMA FACTO"/>
    <property type="match status" value="1"/>
</dbReference>
<evidence type="ECO:0000259" key="5">
    <source>
        <dbReference type="Pfam" id="PF04542"/>
    </source>
</evidence>
<dbReference type="GO" id="GO:0003677">
    <property type="term" value="F:DNA binding"/>
    <property type="evidence" value="ECO:0007669"/>
    <property type="project" value="InterPro"/>
</dbReference>
<dbReference type="InterPro" id="IPR013325">
    <property type="entry name" value="RNA_pol_sigma_r2"/>
</dbReference>
<dbReference type="PANTHER" id="PTHR43133:SF51">
    <property type="entry name" value="RNA POLYMERASE SIGMA FACTOR"/>
    <property type="match status" value="1"/>
</dbReference>
<dbReference type="Pfam" id="PF08281">
    <property type="entry name" value="Sigma70_r4_2"/>
    <property type="match status" value="1"/>
</dbReference>
<comment type="similarity">
    <text evidence="1">Belongs to the sigma-70 factor family. ECF subfamily.</text>
</comment>
<dbReference type="InterPro" id="IPR007627">
    <property type="entry name" value="RNA_pol_sigma70_r2"/>
</dbReference>
<dbReference type="SUPFAM" id="SSF88946">
    <property type="entry name" value="Sigma2 domain of RNA polymerase sigma factors"/>
    <property type="match status" value="1"/>
</dbReference>
<evidence type="ECO:0000256" key="1">
    <source>
        <dbReference type="ARBA" id="ARBA00010641"/>
    </source>
</evidence>
<dbReference type="CDD" id="cd06171">
    <property type="entry name" value="Sigma70_r4"/>
    <property type="match status" value="1"/>
</dbReference>
<dbReference type="InterPro" id="IPR013249">
    <property type="entry name" value="RNA_pol_sigma70_r4_t2"/>
</dbReference>
<dbReference type="GO" id="GO:0016987">
    <property type="term" value="F:sigma factor activity"/>
    <property type="evidence" value="ECO:0007669"/>
    <property type="project" value="UniProtKB-KW"/>
</dbReference>
<name>A0A7S8HGS0_9BACI</name>
<evidence type="ECO:0000313" key="7">
    <source>
        <dbReference type="EMBL" id="QPC47871.1"/>
    </source>
</evidence>
<dbReference type="SUPFAM" id="SSF88659">
    <property type="entry name" value="Sigma3 and sigma4 domains of RNA polymerase sigma factors"/>
    <property type="match status" value="1"/>
</dbReference>
<feature type="domain" description="RNA polymerase sigma-70 region 2" evidence="5">
    <location>
        <begin position="21"/>
        <end position="87"/>
    </location>
</feature>
<feature type="domain" description="RNA polymerase sigma factor 70 region 4 type 2" evidence="6">
    <location>
        <begin position="108"/>
        <end position="160"/>
    </location>
</feature>
<evidence type="ECO:0000259" key="6">
    <source>
        <dbReference type="Pfam" id="PF08281"/>
    </source>
</evidence>
<keyword evidence="3" id="KW-0731">Sigma factor</keyword>
<dbReference type="EMBL" id="CP049742">
    <property type="protein sequence ID" value="QPC47871.1"/>
    <property type="molecule type" value="Genomic_DNA"/>
</dbReference>
<evidence type="ECO:0000256" key="4">
    <source>
        <dbReference type="ARBA" id="ARBA00023163"/>
    </source>
</evidence>
<keyword evidence="4" id="KW-0804">Transcription</keyword>
<sequence length="172" mass="19908">MSNNHLVRRAQSGDGEAFIDLIRQYELTLYRTAKRLNISDDDIADLLQETIVTAFEKISSLKEPQFFNTWICRILLNNCYRFMKKNKQVVALDVETLNSLGYQDTLSMELDDALSSLDSMYRIVLTLYYVNELTTKEISELLQESEGTIKSRISRAKKKLKNNYYAEGVTLL</sequence>